<accession>A0A9X3TMI4</accession>
<name>A0A9X3TMI4_9BACL</name>
<evidence type="ECO:0000313" key="1">
    <source>
        <dbReference type="EMBL" id="MDA5107082.1"/>
    </source>
</evidence>
<organism evidence="1 2">
    <name type="scientific">Brevibacillus thermoruber</name>
    <dbReference type="NCBI Taxonomy" id="33942"/>
    <lineage>
        <taxon>Bacteria</taxon>
        <taxon>Bacillati</taxon>
        <taxon>Bacillota</taxon>
        <taxon>Bacilli</taxon>
        <taxon>Bacillales</taxon>
        <taxon>Paenibacillaceae</taxon>
        <taxon>Brevibacillus</taxon>
    </lineage>
</organism>
<gene>
    <name evidence="1" type="ORF">O3V59_01785</name>
</gene>
<sequence length="57" mass="6541">MLELRVSLEVLEQQIPIESVQLADQVSAIAEGLQKLLLMLDEDEKRKTERVTITKFT</sequence>
<proteinExistence type="predicted"/>
<dbReference type="AlphaFoldDB" id="A0A9X3TMI4"/>
<reference evidence="1" key="1">
    <citation type="submission" date="2022-12" db="EMBL/GenBank/DDBJ databases">
        <title>Draft genome sequence of the thermophilic strain Brevibacillus thermoruber HT42, isolated from Los Humeros, Puebla, Mexico, with biotechnological potential.</title>
        <authorList>
            <person name="Lara Sanchez J."/>
            <person name="Solis Palacios R."/>
            <person name="Bustos Baena A.S."/>
            <person name="Ruz Baez A.E."/>
            <person name="Espinosa Luna G."/>
            <person name="Oliart Ros R.M."/>
        </authorList>
    </citation>
    <scope>NUCLEOTIDE SEQUENCE</scope>
    <source>
        <strain evidence="1">HT42</strain>
    </source>
</reference>
<protein>
    <submittedName>
        <fullName evidence="1">Uncharacterized protein</fullName>
    </submittedName>
</protein>
<dbReference type="EMBL" id="JAPYYP010000002">
    <property type="protein sequence ID" value="MDA5107082.1"/>
    <property type="molecule type" value="Genomic_DNA"/>
</dbReference>
<dbReference type="RefSeq" id="WP_271139354.1">
    <property type="nucleotide sequence ID" value="NZ_JAPYYP010000002.1"/>
</dbReference>
<dbReference type="Proteomes" id="UP001151071">
    <property type="component" value="Unassembled WGS sequence"/>
</dbReference>
<keyword evidence="2" id="KW-1185">Reference proteome</keyword>
<evidence type="ECO:0000313" key="2">
    <source>
        <dbReference type="Proteomes" id="UP001151071"/>
    </source>
</evidence>
<comment type="caution">
    <text evidence="1">The sequence shown here is derived from an EMBL/GenBank/DDBJ whole genome shotgun (WGS) entry which is preliminary data.</text>
</comment>